<evidence type="ECO:0000259" key="1">
    <source>
        <dbReference type="Pfam" id="PF01656"/>
    </source>
</evidence>
<dbReference type="Proteomes" id="UP000778523">
    <property type="component" value="Unassembled WGS sequence"/>
</dbReference>
<evidence type="ECO:0000313" key="3">
    <source>
        <dbReference type="Proteomes" id="UP000778523"/>
    </source>
</evidence>
<dbReference type="InterPro" id="IPR027417">
    <property type="entry name" value="P-loop_NTPase"/>
</dbReference>
<dbReference type="CDD" id="cd02042">
    <property type="entry name" value="ParAB_family"/>
    <property type="match status" value="1"/>
</dbReference>
<gene>
    <name evidence="2" type="ORF">HJ583_008860</name>
</gene>
<dbReference type="Pfam" id="PF01656">
    <property type="entry name" value="CbiA"/>
    <property type="match status" value="1"/>
</dbReference>
<reference evidence="2 3" key="1">
    <citation type="submission" date="2020-06" db="EMBL/GenBank/DDBJ databases">
        <title>Draft genome of Uliginosibacterium sp. IMCC34675.</title>
        <authorList>
            <person name="Song J."/>
        </authorList>
    </citation>
    <scope>NUCLEOTIDE SEQUENCE [LARGE SCALE GENOMIC DNA]</scope>
    <source>
        <strain evidence="2 3">IMCC34675</strain>
    </source>
</reference>
<dbReference type="InterPro" id="IPR050678">
    <property type="entry name" value="DNA_Partitioning_ATPase"/>
</dbReference>
<dbReference type="PANTHER" id="PTHR13696">
    <property type="entry name" value="P-LOOP CONTAINING NUCLEOSIDE TRIPHOSPHATE HYDROLASE"/>
    <property type="match status" value="1"/>
</dbReference>
<dbReference type="EMBL" id="JABCSC020000002">
    <property type="protein sequence ID" value="NSL55130.1"/>
    <property type="molecule type" value="Genomic_DNA"/>
</dbReference>
<keyword evidence="3" id="KW-1185">Reference proteome</keyword>
<dbReference type="RefSeq" id="WP_170021593.1">
    <property type="nucleotide sequence ID" value="NZ_JABCSC020000002.1"/>
</dbReference>
<dbReference type="SUPFAM" id="SSF52540">
    <property type="entry name" value="P-loop containing nucleoside triphosphate hydrolases"/>
    <property type="match status" value="1"/>
</dbReference>
<dbReference type="Gene3D" id="3.40.50.300">
    <property type="entry name" value="P-loop containing nucleotide triphosphate hydrolases"/>
    <property type="match status" value="1"/>
</dbReference>
<name>A0ABX2IEN1_9RHOO</name>
<sequence>MQVYLVANPKGGAGKSTLATNLAGLLAWRGGVTGAAQVMLGDVDRQQSSRLWLARRPAVLPLIRSWDLKPDRAARPPAGTTHVVLDTPAAFHGDKLKECLKLATRVLVPVQPSMFDILATRSFFDELAELKAARGVQVALIGMRVNERSRAAAEFLRFVEGSGLPLVACLRDTQNYVQLAAHGMSLFDVAPTRVARDLEQWQAIAAWLGVHCLPPTLD</sequence>
<organism evidence="2 3">
    <name type="scientific">Uliginosibacterium aquaticum</name>
    <dbReference type="NCBI Taxonomy" id="2731212"/>
    <lineage>
        <taxon>Bacteria</taxon>
        <taxon>Pseudomonadati</taxon>
        <taxon>Pseudomonadota</taxon>
        <taxon>Betaproteobacteria</taxon>
        <taxon>Rhodocyclales</taxon>
        <taxon>Zoogloeaceae</taxon>
        <taxon>Uliginosibacterium</taxon>
    </lineage>
</organism>
<accession>A0ABX2IEN1</accession>
<dbReference type="InterPro" id="IPR002586">
    <property type="entry name" value="CobQ/CobB/MinD/ParA_Nub-bd_dom"/>
</dbReference>
<feature type="domain" description="CobQ/CobB/MinD/ParA nucleotide binding" evidence="1">
    <location>
        <begin position="5"/>
        <end position="130"/>
    </location>
</feature>
<proteinExistence type="predicted"/>
<evidence type="ECO:0000313" key="2">
    <source>
        <dbReference type="EMBL" id="NSL55130.1"/>
    </source>
</evidence>
<dbReference type="PANTHER" id="PTHR13696:SF96">
    <property type="entry name" value="COBQ_COBB_MIND_PARA NUCLEOTIDE BINDING DOMAIN-CONTAINING PROTEIN"/>
    <property type="match status" value="1"/>
</dbReference>
<dbReference type="PIRSF" id="PIRSF009320">
    <property type="entry name" value="Nuc_binding_HP_1000"/>
    <property type="match status" value="1"/>
</dbReference>
<comment type="caution">
    <text evidence="2">The sequence shown here is derived from an EMBL/GenBank/DDBJ whole genome shotgun (WGS) entry which is preliminary data.</text>
</comment>
<protein>
    <submittedName>
        <fullName evidence="2">ParA family protein</fullName>
    </submittedName>
</protein>